<dbReference type="SUPFAM" id="SSF56672">
    <property type="entry name" value="DNA/RNA polymerases"/>
    <property type="match status" value="1"/>
</dbReference>
<dbReference type="Gene3D" id="1.10.340.70">
    <property type="match status" value="1"/>
</dbReference>
<dbReference type="InterPro" id="IPR043502">
    <property type="entry name" value="DNA/RNA_pol_sf"/>
</dbReference>
<dbReference type="SMART" id="SM00513">
    <property type="entry name" value="SAP"/>
    <property type="match status" value="1"/>
</dbReference>
<dbReference type="PANTHER" id="PTHR35046">
    <property type="entry name" value="ZINC KNUCKLE (CCHC-TYPE) FAMILY PROTEIN"/>
    <property type="match status" value="1"/>
</dbReference>
<evidence type="ECO:0000313" key="3">
    <source>
        <dbReference type="EMBL" id="TYJ97019.1"/>
    </source>
</evidence>
<dbReference type="PROSITE" id="PS50800">
    <property type="entry name" value="SAP"/>
    <property type="match status" value="1"/>
</dbReference>
<gene>
    <name evidence="3" type="ORF">E5676_scaffold506G00740</name>
</gene>
<dbReference type="CDD" id="cd09272">
    <property type="entry name" value="RNase_HI_RT_Ty1"/>
    <property type="match status" value="1"/>
</dbReference>
<feature type="compositionally biased region" description="Acidic residues" evidence="1">
    <location>
        <begin position="369"/>
        <end position="385"/>
    </location>
</feature>
<feature type="domain" description="SAP" evidence="2">
    <location>
        <begin position="250"/>
        <end position="284"/>
    </location>
</feature>
<organism evidence="3 4">
    <name type="scientific">Cucumis melo var. makuwa</name>
    <name type="common">Oriental melon</name>
    <dbReference type="NCBI Taxonomy" id="1194695"/>
    <lineage>
        <taxon>Eukaryota</taxon>
        <taxon>Viridiplantae</taxon>
        <taxon>Streptophyta</taxon>
        <taxon>Embryophyta</taxon>
        <taxon>Tracheophyta</taxon>
        <taxon>Spermatophyta</taxon>
        <taxon>Magnoliopsida</taxon>
        <taxon>eudicotyledons</taxon>
        <taxon>Gunneridae</taxon>
        <taxon>Pentapetalae</taxon>
        <taxon>rosids</taxon>
        <taxon>fabids</taxon>
        <taxon>Cucurbitales</taxon>
        <taxon>Cucurbitaceae</taxon>
        <taxon>Benincaseae</taxon>
        <taxon>Cucumis</taxon>
    </lineage>
</organism>
<dbReference type="InterPro" id="IPR041588">
    <property type="entry name" value="Integrase_H2C2"/>
</dbReference>
<feature type="region of interest" description="Disordered" evidence="1">
    <location>
        <begin position="369"/>
        <end position="391"/>
    </location>
</feature>
<feature type="region of interest" description="Disordered" evidence="1">
    <location>
        <begin position="412"/>
        <end position="433"/>
    </location>
</feature>
<dbReference type="SUPFAM" id="SSF68906">
    <property type="entry name" value="SAP domain"/>
    <property type="match status" value="1"/>
</dbReference>
<dbReference type="CDD" id="cd01647">
    <property type="entry name" value="RT_LTR"/>
    <property type="match status" value="1"/>
</dbReference>
<feature type="region of interest" description="Disordered" evidence="1">
    <location>
        <begin position="337"/>
        <end position="357"/>
    </location>
</feature>
<dbReference type="AlphaFoldDB" id="A0A5D3BDE2"/>
<comment type="caution">
    <text evidence="3">The sequence shown here is derived from an EMBL/GenBank/DDBJ whole genome shotgun (WGS) entry which is preliminary data.</text>
</comment>
<dbReference type="Pfam" id="PF17919">
    <property type="entry name" value="RT_RNaseH_2"/>
    <property type="match status" value="1"/>
</dbReference>
<dbReference type="Proteomes" id="UP000321947">
    <property type="component" value="Unassembled WGS sequence"/>
</dbReference>
<protein>
    <submittedName>
        <fullName evidence="3">Putative pentatricopeptide repeat-containing protein</fullName>
    </submittedName>
</protein>
<sequence length="1174" mass="133870">MQALYEEHMEVINHILRYLKTTPESPLQDTVALCRVIVPLCGIILLLGGVRSRVLSLGVVLKLNTKLSLGICEEIWPQIVLSNLHLDFELAMKLFCDNKAAISIANNPVRHDRMKHVEIGIHFIKEKLDNDRICIPYISFSQQIADVFIKGYIEEGGLTGERRRWVPRKGKTPLDPDADGFIYSNPMETSFKQRCLEDWKMYHRKILKTLQNEGLVALRDASEADYHRVVEKLKKIIKGPDQNVLKPKAASKMIVSELKEELEAQGLPIDGTRNVLYQRVQKARRINRSRGRPLWVPPVEEEEEEVDEELDELISRIKLHEGNTEFWKRRFLGEGLDSNNVKPSEDDKSDSLDSLDDVDTIEDVAKEIEEEEAEEEEEVEQTENQDGERVIKKEVEAKKPLQMIGVQLLKDVDQPTATSKKSRRRSSRASLEDDRDEDWFPEDIFEAFKELQKRKVFDVSDMYTIADVWGWTWERELKNRPPRRWSQEWEVIELGGTPTIGDCAMILRAAIKAPLPSAFLKILRTTHGLGYVFGSGGVERDSFQECVKKSNTGSIHKCSQIGIPSGACPQCKTVTFIDEADSGSSENFITKKFVAALNLKVEPHPSAHKIGWVKKGGEVHVNEICIVPLTIGNRYKDQIICGVLEMDVSHSFGETVNARALHKGRENTYEFQCMDKKIVLLPLAKKDDESSIEDEDHEVPTEVQPLLDEFLQIKQEPEGLPPLRDIQHHVDLILGASLPNLSHSQMGPKEYEILHQHIEELLKKGYIQPSLSPCMVPTLLTPNKDGSWRVCTDSRAIDCIKVKYRFPIPRIDDLLDQLGGILFFSNVNLKNGYHQVRIRFGDEWKTTFKTNGLFEWLVVPFSLSNERNTFISKEEHLQQEISFLGFLIGQDHIKVDLKKVEVVMQWPIPSIKQQGNFDTIEEKLSNNLVLKLPDFSAPSEVAVDACGLGFGGVLSQQRQPIKIFSKKLSSSRQAWSTYEQELYAPVRALKQWEHYENKVADALSRKTTVLTTLSTKVAFNPLPKSYEVDVDFEIILYTCTNHVNPKDFHIVDDFLFKGDLLCIPHTSLRETLIKEAHLGGLASHFGQDMTFELIATRFYWPQIRRDTYNFVKRCATCQRAKGPSTNAGLCTPLPILRTVWDDLSIDFMLGLHKAQLIHGRVVFRSIQPLTSSNS</sequence>
<proteinExistence type="predicted"/>
<dbReference type="InterPro" id="IPR041577">
    <property type="entry name" value="RT_RNaseH_2"/>
</dbReference>
<dbReference type="InterPro" id="IPR043128">
    <property type="entry name" value="Rev_trsase/Diguanyl_cyclase"/>
</dbReference>
<dbReference type="Pfam" id="PF17921">
    <property type="entry name" value="Integrase_H2C2"/>
    <property type="match status" value="1"/>
</dbReference>
<dbReference type="Gene3D" id="1.10.720.30">
    <property type="entry name" value="SAP domain"/>
    <property type="match status" value="1"/>
</dbReference>
<dbReference type="InterPro" id="IPR036361">
    <property type="entry name" value="SAP_dom_sf"/>
</dbReference>
<dbReference type="Pfam" id="PF02037">
    <property type="entry name" value="SAP"/>
    <property type="match status" value="1"/>
</dbReference>
<evidence type="ECO:0000256" key="1">
    <source>
        <dbReference type="SAM" id="MobiDB-lite"/>
    </source>
</evidence>
<accession>A0A5D3BDE2</accession>
<evidence type="ECO:0000313" key="4">
    <source>
        <dbReference type="Proteomes" id="UP000321947"/>
    </source>
</evidence>
<dbReference type="Gene3D" id="3.30.70.270">
    <property type="match status" value="1"/>
</dbReference>
<evidence type="ECO:0000259" key="2">
    <source>
        <dbReference type="PROSITE" id="PS50800"/>
    </source>
</evidence>
<dbReference type="EMBL" id="SSTD01019069">
    <property type="protein sequence ID" value="TYJ97019.1"/>
    <property type="molecule type" value="Genomic_DNA"/>
</dbReference>
<dbReference type="Gene3D" id="3.10.10.10">
    <property type="entry name" value="HIV Type 1 Reverse Transcriptase, subunit A, domain 1"/>
    <property type="match status" value="1"/>
</dbReference>
<dbReference type="PANTHER" id="PTHR35046:SF18">
    <property type="entry name" value="RNA-DIRECTED DNA POLYMERASE"/>
    <property type="match status" value="1"/>
</dbReference>
<name>A0A5D3BDE2_CUCMM</name>
<reference evidence="3 4" key="1">
    <citation type="submission" date="2019-08" db="EMBL/GenBank/DDBJ databases">
        <title>Draft genome sequences of two oriental melons (Cucumis melo L. var makuwa).</title>
        <authorList>
            <person name="Kwon S.-Y."/>
        </authorList>
    </citation>
    <scope>NUCLEOTIDE SEQUENCE [LARGE SCALE GENOMIC DNA]</scope>
    <source>
        <strain evidence="4">cv. Chang Bougi</strain>
        <tissue evidence="3">Leaf</tissue>
    </source>
</reference>
<dbReference type="InterPro" id="IPR003034">
    <property type="entry name" value="SAP_dom"/>
</dbReference>